<proteinExistence type="predicted"/>
<dbReference type="EMBL" id="BSOW01000039">
    <property type="protein sequence ID" value="GLR90955.1"/>
    <property type="molecule type" value="Genomic_DNA"/>
</dbReference>
<evidence type="ECO:0000313" key="2">
    <source>
        <dbReference type="Proteomes" id="UP001156905"/>
    </source>
</evidence>
<reference evidence="2" key="1">
    <citation type="journal article" date="2019" name="Int. J. Syst. Evol. Microbiol.">
        <title>The Global Catalogue of Microorganisms (GCM) 10K type strain sequencing project: providing services to taxonomists for standard genome sequencing and annotation.</title>
        <authorList>
            <consortium name="The Broad Institute Genomics Platform"/>
            <consortium name="The Broad Institute Genome Sequencing Center for Infectious Disease"/>
            <person name="Wu L."/>
            <person name="Ma J."/>
        </authorList>
    </citation>
    <scope>NUCLEOTIDE SEQUENCE [LARGE SCALE GENOMIC DNA]</scope>
    <source>
        <strain evidence="2">NBRC 102520</strain>
    </source>
</reference>
<dbReference type="Proteomes" id="UP001156905">
    <property type="component" value="Unassembled WGS sequence"/>
</dbReference>
<name>A0ABQ6BDG2_9BRAD</name>
<evidence type="ECO:0000313" key="1">
    <source>
        <dbReference type="EMBL" id="GLR90955.1"/>
    </source>
</evidence>
<gene>
    <name evidence="1" type="ORF">GCM10007857_76710</name>
</gene>
<keyword evidence="2" id="KW-1185">Reference proteome</keyword>
<evidence type="ECO:0008006" key="3">
    <source>
        <dbReference type="Google" id="ProtNLM"/>
    </source>
</evidence>
<protein>
    <recommendedName>
        <fullName evidence="3">Integrase</fullName>
    </recommendedName>
</protein>
<sequence>MFTTETVVHLIGDPCLKLYRAKGKGYWYFEFDDQRLSGTKMVLVKRLNDLPLDVWLNEGRTFAAAMRAKR</sequence>
<organism evidence="1 2">
    <name type="scientific">Bradyrhizobium iriomotense</name>
    <dbReference type="NCBI Taxonomy" id="441950"/>
    <lineage>
        <taxon>Bacteria</taxon>
        <taxon>Pseudomonadati</taxon>
        <taxon>Pseudomonadota</taxon>
        <taxon>Alphaproteobacteria</taxon>
        <taxon>Hyphomicrobiales</taxon>
        <taxon>Nitrobacteraceae</taxon>
        <taxon>Bradyrhizobium</taxon>
    </lineage>
</organism>
<comment type="caution">
    <text evidence="1">The sequence shown here is derived from an EMBL/GenBank/DDBJ whole genome shotgun (WGS) entry which is preliminary data.</text>
</comment>
<accession>A0ABQ6BDG2</accession>